<dbReference type="EMBL" id="SNVV01000006">
    <property type="protein sequence ID" value="TDN52490.1"/>
    <property type="molecule type" value="Genomic_DNA"/>
</dbReference>
<accession>A0A4R6E3T8</accession>
<evidence type="ECO:0000313" key="1">
    <source>
        <dbReference type="EMBL" id="TDN52490.1"/>
    </source>
</evidence>
<dbReference type="AlphaFoldDB" id="A0A4R6E3T8"/>
<gene>
    <name evidence="1" type="ORF">C7389_106190</name>
</gene>
<proteinExistence type="predicted"/>
<keyword evidence="1" id="KW-0418">Kinase</keyword>
<dbReference type="RefSeq" id="WP_133590625.1">
    <property type="nucleotide sequence ID" value="NZ_SNVV01000006.1"/>
</dbReference>
<dbReference type="Pfam" id="PF06293">
    <property type="entry name" value="Kdo"/>
    <property type="match status" value="1"/>
</dbReference>
<keyword evidence="1" id="KW-0808">Transferase</keyword>
<evidence type="ECO:0000313" key="2">
    <source>
        <dbReference type="Proteomes" id="UP000295129"/>
    </source>
</evidence>
<dbReference type="Proteomes" id="UP000295129">
    <property type="component" value="Unassembled WGS sequence"/>
</dbReference>
<dbReference type="OrthoDB" id="8534453at2"/>
<dbReference type="GO" id="GO:0016301">
    <property type="term" value="F:kinase activity"/>
    <property type="evidence" value="ECO:0007669"/>
    <property type="project" value="UniProtKB-KW"/>
</dbReference>
<dbReference type="SUPFAM" id="SSF56112">
    <property type="entry name" value="Protein kinase-like (PK-like)"/>
    <property type="match status" value="1"/>
</dbReference>
<dbReference type="Gene3D" id="1.10.510.10">
    <property type="entry name" value="Transferase(Phosphotransferase) domain 1"/>
    <property type="match status" value="1"/>
</dbReference>
<protein>
    <submittedName>
        <fullName evidence="1">Lipopolysaccharide kinase (Kdo/WaaP) family protein</fullName>
    </submittedName>
</protein>
<dbReference type="InterPro" id="IPR011009">
    <property type="entry name" value="Kinase-like_dom_sf"/>
</dbReference>
<reference evidence="1 2" key="1">
    <citation type="submission" date="2019-03" db="EMBL/GenBank/DDBJ databases">
        <title>Genomic Encyclopedia of Type Strains, Phase IV (KMG-IV): sequencing the most valuable type-strain genomes for metagenomic binning, comparative biology and taxonomic classification.</title>
        <authorList>
            <person name="Goeker M."/>
        </authorList>
    </citation>
    <scope>NUCLEOTIDE SEQUENCE [LARGE SCALE GENOMIC DNA]</scope>
    <source>
        <strain evidence="1 2">DSM 12121</strain>
    </source>
</reference>
<keyword evidence="2" id="KW-1185">Reference proteome</keyword>
<comment type="caution">
    <text evidence="1">The sequence shown here is derived from an EMBL/GenBank/DDBJ whole genome shotgun (WGS) entry which is preliminary data.</text>
</comment>
<sequence length="213" mass="24461">MRTQAALHSLGYEDYLKLREGALVIEADRYGDKVLLLPDQSYIKLFRRKRLLSSAAFYPYVRRFADNVQALHARGIPCPHILALYRIPHIERDAVHYRPLVGETLRRLLKQAPPPEAEACRLREQIGSFVARLHRLGVYFRSLHLGNIVLTPDGELGLIDVADMTTRQRALGYLLRKRNLKHLLRYPEETAWLCADGKFLTSYNHASGFKLSA</sequence>
<name>A0A4R6E3T8_9RHOO</name>
<organism evidence="1 2">
    <name type="scientific">Azoarcus indigens</name>
    <dbReference type="NCBI Taxonomy" id="29545"/>
    <lineage>
        <taxon>Bacteria</taxon>
        <taxon>Pseudomonadati</taxon>
        <taxon>Pseudomonadota</taxon>
        <taxon>Betaproteobacteria</taxon>
        <taxon>Rhodocyclales</taxon>
        <taxon>Zoogloeaceae</taxon>
        <taxon>Azoarcus</taxon>
    </lineage>
</organism>